<name>S4PAU1_9NEOP</name>
<feature type="non-terminal residue" evidence="1">
    <location>
        <position position="1"/>
    </location>
</feature>
<evidence type="ECO:0000313" key="1">
    <source>
        <dbReference type="EMBL" id="JAA89436.1"/>
    </source>
</evidence>
<organism evidence="1">
    <name type="scientific">Pararge aegeria</name>
    <name type="common">speckled wood butterfly</name>
    <dbReference type="NCBI Taxonomy" id="116150"/>
    <lineage>
        <taxon>Eukaryota</taxon>
        <taxon>Metazoa</taxon>
        <taxon>Ecdysozoa</taxon>
        <taxon>Arthropoda</taxon>
        <taxon>Hexapoda</taxon>
        <taxon>Insecta</taxon>
        <taxon>Pterygota</taxon>
        <taxon>Neoptera</taxon>
        <taxon>Endopterygota</taxon>
        <taxon>Lepidoptera</taxon>
        <taxon>Glossata</taxon>
        <taxon>Ditrysia</taxon>
        <taxon>Papilionoidea</taxon>
        <taxon>Nymphalidae</taxon>
        <taxon>Satyrinae</taxon>
        <taxon>Satyrini</taxon>
        <taxon>Parargina</taxon>
        <taxon>Pararge</taxon>
    </lineage>
</organism>
<protein>
    <submittedName>
        <fullName evidence="1">Ccr4-not transcription complex</fullName>
    </submittedName>
</protein>
<accession>S4PAU1</accession>
<feature type="non-terminal residue" evidence="1">
    <location>
        <position position="70"/>
    </location>
</feature>
<dbReference type="EMBL" id="GAIX01003124">
    <property type="protein sequence ID" value="JAA89436.1"/>
    <property type="molecule type" value="Transcribed_RNA"/>
</dbReference>
<proteinExistence type="predicted"/>
<dbReference type="AlphaFoldDB" id="S4PAU1"/>
<reference evidence="1" key="2">
    <citation type="submission" date="2013-05" db="EMBL/GenBank/DDBJ databases">
        <authorList>
            <person name="Carter J.-M."/>
            <person name="Baker S.C."/>
            <person name="Pink R."/>
            <person name="Carter D.R.F."/>
            <person name="Collins A."/>
            <person name="Tomlin J."/>
            <person name="Gibbs M."/>
            <person name="Breuker C.J."/>
        </authorList>
    </citation>
    <scope>NUCLEOTIDE SEQUENCE</scope>
    <source>
        <tissue evidence="1">Ovary</tissue>
    </source>
</reference>
<reference evidence="1" key="1">
    <citation type="journal article" date="2013" name="BMC Genomics">
        <title>Unscrambling butterfly oogenesis.</title>
        <authorList>
            <person name="Carter J.M."/>
            <person name="Baker S.C."/>
            <person name="Pink R."/>
            <person name="Carter D.R."/>
            <person name="Collins A."/>
            <person name="Tomlin J."/>
            <person name="Gibbs M."/>
            <person name="Breuker C.J."/>
        </authorList>
    </citation>
    <scope>NUCLEOTIDE SEQUENCE</scope>
    <source>
        <tissue evidence="1">Ovary</tissue>
    </source>
</reference>
<sequence>ITGIARPHTRVLETPFNPALGVGGQLFTPHVDAIASLAPNVANLTLGAPANTAFAMPGTLGPLVAAPGSP</sequence>